<evidence type="ECO:0000313" key="1">
    <source>
        <dbReference type="EMBL" id="MDN5205277.1"/>
    </source>
</evidence>
<dbReference type="InterPro" id="IPR008551">
    <property type="entry name" value="TANGO2"/>
</dbReference>
<name>A0ABT8KZD5_9BACT</name>
<keyword evidence="2" id="KW-1185">Reference proteome</keyword>
<dbReference type="PANTHER" id="PTHR17985:SF8">
    <property type="entry name" value="TRANSPORT AND GOLGI ORGANIZATION PROTEIN 2 HOMOLOG"/>
    <property type="match status" value="1"/>
</dbReference>
<sequence>MCLILFAYKAHPKYKLIVAANRDEFYDRPTETAHWWNDEETILGGKDLKENGSWFAINKLGRFAALTNYRDPFNIKENVPSRGALVTGFLKNNNNDLSFSDYLVENGKQFNGFNIIYGDPDELCYYSNYQGKPTTLKPGIYGLSNALLDAPWPKVAQGKKDLVNLIAGKDFSIEASFDFLNNSEIAPDEKLPDTGVGMEKERMLSPLFIKNTNYGTRCSTILLVDNDDEVTFVERSYVPKKETDQSYQFRLNNR</sequence>
<evidence type="ECO:0000313" key="2">
    <source>
        <dbReference type="Proteomes" id="UP001172082"/>
    </source>
</evidence>
<dbReference type="Proteomes" id="UP001172082">
    <property type="component" value="Unassembled WGS sequence"/>
</dbReference>
<dbReference type="PANTHER" id="PTHR17985">
    <property type="entry name" value="SER/THR-RICH PROTEIN T10 IN DGCR REGION"/>
    <property type="match status" value="1"/>
</dbReference>
<proteinExistence type="predicted"/>
<dbReference type="EMBL" id="JAUJEA010000016">
    <property type="protein sequence ID" value="MDN5205277.1"/>
    <property type="molecule type" value="Genomic_DNA"/>
</dbReference>
<protein>
    <submittedName>
        <fullName evidence="1">NRDE family protein</fullName>
    </submittedName>
</protein>
<dbReference type="Pfam" id="PF05742">
    <property type="entry name" value="TANGO2"/>
    <property type="match status" value="1"/>
</dbReference>
<comment type="caution">
    <text evidence="1">The sequence shown here is derived from an EMBL/GenBank/DDBJ whole genome shotgun (WGS) entry which is preliminary data.</text>
</comment>
<accession>A0ABT8KZD5</accession>
<reference evidence="1" key="1">
    <citation type="submission" date="2023-06" db="EMBL/GenBank/DDBJ databases">
        <title>Genomic of Parafulvivirga corallium.</title>
        <authorList>
            <person name="Wang G."/>
        </authorList>
    </citation>
    <scope>NUCLEOTIDE SEQUENCE</scope>
    <source>
        <strain evidence="1">BMA10</strain>
    </source>
</reference>
<organism evidence="1 2">
    <name type="scientific">Splendidivirga corallicola</name>
    <dbReference type="NCBI Taxonomy" id="3051826"/>
    <lineage>
        <taxon>Bacteria</taxon>
        <taxon>Pseudomonadati</taxon>
        <taxon>Bacteroidota</taxon>
        <taxon>Cytophagia</taxon>
        <taxon>Cytophagales</taxon>
        <taxon>Splendidivirgaceae</taxon>
        <taxon>Splendidivirga</taxon>
    </lineage>
</organism>
<dbReference type="RefSeq" id="WP_346755299.1">
    <property type="nucleotide sequence ID" value="NZ_JAUJEA010000016.1"/>
</dbReference>
<gene>
    <name evidence="1" type="ORF">QQ008_28090</name>
</gene>